<dbReference type="Proteomes" id="UP000030988">
    <property type="component" value="Unassembled WGS sequence"/>
</dbReference>
<dbReference type="Pfam" id="PF00561">
    <property type="entry name" value="Abhydrolase_1"/>
    <property type="match status" value="1"/>
</dbReference>
<dbReference type="STRING" id="1572751.PK98_00900"/>
<reference evidence="2 3" key="1">
    <citation type="submission" date="2014-11" db="EMBL/GenBank/DDBJ databases">
        <title>Draft genome sequence of Kirrobacter mercurialis.</title>
        <authorList>
            <person name="Coil D.A."/>
            <person name="Eisen J.A."/>
        </authorList>
    </citation>
    <scope>NUCLEOTIDE SEQUENCE [LARGE SCALE GENOMIC DNA]</scope>
    <source>
        <strain evidence="2 3">Coronado</strain>
    </source>
</reference>
<evidence type="ECO:0000313" key="2">
    <source>
        <dbReference type="EMBL" id="KHL26625.1"/>
    </source>
</evidence>
<dbReference type="InterPro" id="IPR029058">
    <property type="entry name" value="AB_hydrolase_fold"/>
</dbReference>
<gene>
    <name evidence="2" type="ORF">PK98_00900</name>
</gene>
<sequence>MAEATRRAALASGPAPDGAHGPAARLLLGELATFAAPVMRPLRAGFTLPQTDNPQVVMLLPGLGTHPTRMRFMAQKLEEAGHRTKRWGLGFNFGPTEEKFAILRERLAHLHDRYGRQVVLVGWSLGGIFAREIAKHQPEHVAKVVTMGSPFSGTPYANNAWRLYQLLAGHAVDRPPVEAELAVKPPVETVALWSPRDGIITPRSAAGYPGERDRAVALRCTHIGFSNAEEAIRAVAVELERTRPG</sequence>
<feature type="domain" description="AB hydrolase-1" evidence="1">
    <location>
        <begin position="87"/>
        <end position="162"/>
    </location>
</feature>
<evidence type="ECO:0000313" key="3">
    <source>
        <dbReference type="Proteomes" id="UP000030988"/>
    </source>
</evidence>
<dbReference type="Gene3D" id="3.40.50.1820">
    <property type="entry name" value="alpha/beta hydrolase"/>
    <property type="match status" value="1"/>
</dbReference>
<protein>
    <recommendedName>
        <fullName evidence="1">AB hydrolase-1 domain-containing protein</fullName>
    </recommendedName>
</protein>
<name>A0A0B2C375_9SPHN</name>
<dbReference type="SUPFAM" id="SSF53474">
    <property type="entry name" value="alpha/beta-Hydrolases"/>
    <property type="match status" value="1"/>
</dbReference>
<comment type="caution">
    <text evidence="2">The sequence shown here is derived from an EMBL/GenBank/DDBJ whole genome shotgun (WGS) entry which is preliminary data.</text>
</comment>
<evidence type="ECO:0000259" key="1">
    <source>
        <dbReference type="Pfam" id="PF00561"/>
    </source>
</evidence>
<dbReference type="PANTHER" id="PTHR37946:SF1">
    <property type="entry name" value="SLL1969 PROTEIN"/>
    <property type="match status" value="1"/>
</dbReference>
<keyword evidence="3" id="KW-1185">Reference proteome</keyword>
<dbReference type="AlphaFoldDB" id="A0A0B2C375"/>
<organism evidence="2 3">
    <name type="scientific">Croceibacterium mercuriale</name>
    <dbReference type="NCBI Taxonomy" id="1572751"/>
    <lineage>
        <taxon>Bacteria</taxon>
        <taxon>Pseudomonadati</taxon>
        <taxon>Pseudomonadota</taxon>
        <taxon>Alphaproteobacteria</taxon>
        <taxon>Sphingomonadales</taxon>
        <taxon>Erythrobacteraceae</taxon>
        <taxon>Croceibacterium</taxon>
    </lineage>
</organism>
<dbReference type="EMBL" id="JTDN01000001">
    <property type="protein sequence ID" value="KHL26625.1"/>
    <property type="molecule type" value="Genomic_DNA"/>
</dbReference>
<dbReference type="PANTHER" id="PTHR37946">
    <property type="entry name" value="SLL1969 PROTEIN"/>
    <property type="match status" value="1"/>
</dbReference>
<proteinExistence type="predicted"/>
<accession>A0A0B2C375</accession>
<dbReference type="InterPro" id="IPR000073">
    <property type="entry name" value="AB_hydrolase_1"/>
</dbReference>